<comment type="caution">
    <text evidence="1">The sequence shown here is derived from an EMBL/GenBank/DDBJ whole genome shotgun (WGS) entry which is preliminary data.</text>
</comment>
<proteinExistence type="predicted"/>
<evidence type="ECO:0000313" key="2">
    <source>
        <dbReference type="Proteomes" id="UP000280368"/>
    </source>
</evidence>
<keyword evidence="2" id="KW-1185">Reference proteome</keyword>
<organism evidence="1 2">
    <name type="scientific">Flavobacterium weaverense</name>
    <dbReference type="NCBI Taxonomy" id="271156"/>
    <lineage>
        <taxon>Bacteria</taxon>
        <taxon>Pseudomonadati</taxon>
        <taxon>Bacteroidota</taxon>
        <taxon>Flavobacteriia</taxon>
        <taxon>Flavobacteriales</taxon>
        <taxon>Flavobacteriaceae</taxon>
        <taxon>Flavobacterium</taxon>
    </lineage>
</organism>
<dbReference type="EMBL" id="REFH01000007">
    <property type="protein sequence ID" value="RMA78243.1"/>
    <property type="molecule type" value="Genomic_DNA"/>
</dbReference>
<protein>
    <submittedName>
        <fullName evidence="1">Uncharacterized protein</fullName>
    </submittedName>
</protein>
<name>A0A3L9ZZR7_9FLAO</name>
<sequence>MYELKVIILMHYVDKHWIEKKNSTRKIVVDTKI</sequence>
<dbReference type="Proteomes" id="UP000280368">
    <property type="component" value="Unassembled WGS sequence"/>
</dbReference>
<evidence type="ECO:0000313" key="1">
    <source>
        <dbReference type="EMBL" id="RMA78243.1"/>
    </source>
</evidence>
<gene>
    <name evidence="1" type="ORF">BC961_0622</name>
</gene>
<accession>A0A3L9ZZR7</accession>
<reference evidence="1 2" key="1">
    <citation type="submission" date="2018-10" db="EMBL/GenBank/DDBJ databases">
        <title>Genomic Encyclopedia of Archaeal and Bacterial Type Strains, Phase II (KMG-II): from individual species to whole genera.</title>
        <authorList>
            <person name="Goeker M."/>
        </authorList>
    </citation>
    <scope>NUCLEOTIDE SEQUENCE [LARGE SCALE GENOMIC DNA]</scope>
    <source>
        <strain evidence="1 2">DSM 19727</strain>
    </source>
</reference>
<dbReference type="AlphaFoldDB" id="A0A3L9ZZR7"/>